<comment type="caution">
    <text evidence="3">The sequence shown here is derived from an EMBL/GenBank/DDBJ whole genome shotgun (WGS) entry which is preliminary data.</text>
</comment>
<dbReference type="PANTHER" id="PTHR30401">
    <property type="entry name" value="TRNA 2-SELENOURIDINE SYNTHASE"/>
    <property type="match status" value="1"/>
</dbReference>
<dbReference type="InterPro" id="IPR001307">
    <property type="entry name" value="Thiosulphate_STrfase_CS"/>
</dbReference>
<dbReference type="SUPFAM" id="SSF52540">
    <property type="entry name" value="P-loop containing nucleoside triphosphate hydrolases"/>
    <property type="match status" value="1"/>
</dbReference>
<organism evidence="3 4">
    <name type="scientific">Candidatus Opimibacter skivensis</name>
    <dbReference type="NCBI Taxonomy" id="2982028"/>
    <lineage>
        <taxon>Bacteria</taxon>
        <taxon>Pseudomonadati</taxon>
        <taxon>Bacteroidota</taxon>
        <taxon>Saprospiria</taxon>
        <taxon>Saprospirales</taxon>
        <taxon>Saprospiraceae</taxon>
        <taxon>Candidatus Opimibacter</taxon>
    </lineage>
</organism>
<dbReference type="PANTHER" id="PTHR30401:SF0">
    <property type="entry name" value="TRNA 2-SELENOURIDINE SYNTHASE"/>
    <property type="match status" value="1"/>
</dbReference>
<accession>A0A9D7SSU1</accession>
<sequence>MNEVVKIEEVLPDMDSWVIVDVRSPLEFQAGHIPGAINIPLFSDEERARVGTLYKQVSPDAAMKEGLDIAGSKMNLLLEQAAPYVTDVKKETLIHCWRGGKRSESVQWLFNFSGISSKRLEGGYKSFRNSAITYFNSIPNELKILGGFTGSGKTEVLKELHTRGHQVIDLENLANHKGSAFGSIGEEDQPSNEQFENNLFMAFLSMDRTQPIWLENESKSIGKVYVPDGLWRKMKTSILFNVEVDKEIRLNRVLRYYSDPATTEILKESFDKIRERLGGLEYKNAIQALSDGDLRKAASIALWYYDKAYAFQVEHWNKDRIIHFQNCIDISGTTDSILRN</sequence>
<dbReference type="InterPro" id="IPR027417">
    <property type="entry name" value="P-loop_NTPase"/>
</dbReference>
<proteinExistence type="predicted"/>
<dbReference type="InterPro" id="IPR017582">
    <property type="entry name" value="SelU"/>
</dbReference>
<dbReference type="Pfam" id="PF00581">
    <property type="entry name" value="Rhodanese"/>
    <property type="match status" value="1"/>
</dbReference>
<dbReference type="GO" id="GO:0002098">
    <property type="term" value="P:tRNA wobble uridine modification"/>
    <property type="evidence" value="ECO:0007669"/>
    <property type="project" value="InterPro"/>
</dbReference>
<evidence type="ECO:0000256" key="1">
    <source>
        <dbReference type="ARBA" id="ARBA00023266"/>
    </source>
</evidence>
<reference evidence="3 4" key="1">
    <citation type="submission" date="2020-10" db="EMBL/GenBank/DDBJ databases">
        <title>Connecting structure to function with the recovery of over 1000 high-quality activated sludge metagenome-assembled genomes encoding full-length rRNA genes using long-read sequencing.</title>
        <authorList>
            <person name="Singleton C.M."/>
            <person name="Petriglieri F."/>
            <person name="Kristensen J.M."/>
            <person name="Kirkegaard R.H."/>
            <person name="Michaelsen T.Y."/>
            <person name="Andersen M.H."/>
            <person name="Karst S.M."/>
            <person name="Dueholm M.S."/>
            <person name="Nielsen P.H."/>
            <person name="Albertsen M."/>
        </authorList>
    </citation>
    <scope>NUCLEOTIDE SEQUENCE [LARGE SCALE GENOMIC DNA]</scope>
    <source>
        <strain evidence="3">Ribe_18-Q3-R11-54_MAXAC.273</strain>
    </source>
</reference>
<dbReference type="GO" id="GO:0004792">
    <property type="term" value="F:thiosulfate-cyanide sulfurtransferase activity"/>
    <property type="evidence" value="ECO:0007669"/>
    <property type="project" value="InterPro"/>
</dbReference>
<dbReference type="InterPro" id="IPR036873">
    <property type="entry name" value="Rhodanese-like_dom_sf"/>
</dbReference>
<dbReference type="NCBIfam" id="NF008750">
    <property type="entry name" value="PRK11784.1-2"/>
    <property type="match status" value="1"/>
</dbReference>
<dbReference type="InterPro" id="IPR058840">
    <property type="entry name" value="AAA_SelU"/>
</dbReference>
<dbReference type="SUPFAM" id="SSF52821">
    <property type="entry name" value="Rhodanese/Cell cycle control phosphatase"/>
    <property type="match status" value="1"/>
</dbReference>
<dbReference type="EMBL" id="JADKGY010000001">
    <property type="protein sequence ID" value="MBK9981366.1"/>
    <property type="molecule type" value="Genomic_DNA"/>
</dbReference>
<dbReference type="GO" id="GO:0043828">
    <property type="term" value="F:tRNA 2-selenouridine synthase activity"/>
    <property type="evidence" value="ECO:0007669"/>
    <property type="project" value="InterPro"/>
</dbReference>
<dbReference type="Gene3D" id="3.40.250.10">
    <property type="entry name" value="Rhodanese-like domain"/>
    <property type="match status" value="1"/>
</dbReference>
<name>A0A9D7SSU1_9BACT</name>
<dbReference type="AlphaFoldDB" id="A0A9D7SSU1"/>
<protein>
    <submittedName>
        <fullName evidence="3">tRNA 2-selenouridine(34) synthase MnmH</fullName>
    </submittedName>
</protein>
<dbReference type="InterPro" id="IPR001763">
    <property type="entry name" value="Rhodanese-like_dom"/>
</dbReference>
<dbReference type="Proteomes" id="UP000808337">
    <property type="component" value="Unassembled WGS sequence"/>
</dbReference>
<dbReference type="NCBIfam" id="NF008752">
    <property type="entry name" value="PRK11784.1-4"/>
    <property type="match status" value="1"/>
</dbReference>
<keyword evidence="1" id="KW-0711">Selenium</keyword>
<dbReference type="NCBIfam" id="TIGR03167">
    <property type="entry name" value="tRNA_sel_U_synt"/>
    <property type="match status" value="1"/>
</dbReference>
<evidence type="ECO:0000313" key="4">
    <source>
        <dbReference type="Proteomes" id="UP000808337"/>
    </source>
</evidence>
<dbReference type="SMART" id="SM00450">
    <property type="entry name" value="RHOD"/>
    <property type="match status" value="1"/>
</dbReference>
<dbReference type="PROSITE" id="PS50206">
    <property type="entry name" value="RHODANESE_3"/>
    <property type="match status" value="1"/>
</dbReference>
<dbReference type="Pfam" id="PF26341">
    <property type="entry name" value="AAA_SelU"/>
    <property type="match status" value="1"/>
</dbReference>
<evidence type="ECO:0000313" key="3">
    <source>
        <dbReference type="EMBL" id="MBK9981366.1"/>
    </source>
</evidence>
<evidence type="ECO:0000259" key="2">
    <source>
        <dbReference type="PROSITE" id="PS50206"/>
    </source>
</evidence>
<feature type="domain" description="Rhodanese" evidence="2">
    <location>
        <begin position="13"/>
        <end position="136"/>
    </location>
</feature>
<gene>
    <name evidence="3" type="primary">mnmH</name>
    <name evidence="3" type="ORF">IPP15_02900</name>
</gene>
<dbReference type="PROSITE" id="PS00380">
    <property type="entry name" value="RHODANESE_1"/>
    <property type="match status" value="1"/>
</dbReference>